<proteinExistence type="predicted"/>
<dbReference type="EMBL" id="FNCP01000037">
    <property type="protein sequence ID" value="SDI41037.1"/>
    <property type="molecule type" value="Genomic_DNA"/>
</dbReference>
<accession>A0A1G8KCB1</accession>
<feature type="transmembrane region" description="Helical" evidence="1">
    <location>
        <begin position="65"/>
        <end position="88"/>
    </location>
</feature>
<organism evidence="2 3">
    <name type="scientific">Desulfosporosinus hippei DSM 8344</name>
    <dbReference type="NCBI Taxonomy" id="1121419"/>
    <lineage>
        <taxon>Bacteria</taxon>
        <taxon>Bacillati</taxon>
        <taxon>Bacillota</taxon>
        <taxon>Clostridia</taxon>
        <taxon>Eubacteriales</taxon>
        <taxon>Desulfitobacteriaceae</taxon>
        <taxon>Desulfosporosinus</taxon>
    </lineage>
</organism>
<evidence type="ECO:0008006" key="4">
    <source>
        <dbReference type="Google" id="ProtNLM"/>
    </source>
</evidence>
<keyword evidence="3" id="KW-1185">Reference proteome</keyword>
<evidence type="ECO:0000313" key="3">
    <source>
        <dbReference type="Proteomes" id="UP000198656"/>
    </source>
</evidence>
<keyword evidence="1" id="KW-0812">Transmembrane</keyword>
<feature type="transmembrane region" description="Helical" evidence="1">
    <location>
        <begin position="30"/>
        <end position="53"/>
    </location>
</feature>
<gene>
    <name evidence="2" type="ORF">SAMN05443529_13724</name>
</gene>
<evidence type="ECO:0000256" key="1">
    <source>
        <dbReference type="SAM" id="Phobius"/>
    </source>
</evidence>
<reference evidence="3" key="1">
    <citation type="submission" date="2016-10" db="EMBL/GenBank/DDBJ databases">
        <authorList>
            <person name="Varghese N."/>
            <person name="Submissions S."/>
        </authorList>
    </citation>
    <scope>NUCLEOTIDE SEQUENCE [LARGE SCALE GENOMIC DNA]</scope>
    <source>
        <strain evidence="3">DSM 8344</strain>
    </source>
</reference>
<protein>
    <recommendedName>
        <fullName evidence="4">DUF2878 domain-containing protein</fullName>
    </recommendedName>
</protein>
<dbReference type="RefSeq" id="WP_092335600.1">
    <property type="nucleotide sequence ID" value="NZ_FNCP01000037.1"/>
</dbReference>
<sequence>MFDLSFFFIFAATIGLATIILIPRNLYKKFFLYGLIFGGIGDTLLVALFHLMGYLNYKNMGKTSIFGLFSFWTPIAWTFYFMIFFYFLPVRKAFLVPYLLAFVALNYSVGMVMSQSGLYETIGIYKYIQPFVYLSWCLISAWIFHKSEHIKMV</sequence>
<dbReference type="AlphaFoldDB" id="A0A1G8KCB1"/>
<feature type="transmembrane region" description="Helical" evidence="1">
    <location>
        <begin position="127"/>
        <end position="144"/>
    </location>
</feature>
<dbReference type="Proteomes" id="UP000198656">
    <property type="component" value="Unassembled WGS sequence"/>
</dbReference>
<name>A0A1G8KCB1_9FIRM</name>
<keyword evidence="1" id="KW-0472">Membrane</keyword>
<feature type="transmembrane region" description="Helical" evidence="1">
    <location>
        <begin position="95"/>
        <end position="115"/>
    </location>
</feature>
<feature type="transmembrane region" description="Helical" evidence="1">
    <location>
        <begin position="6"/>
        <end position="23"/>
    </location>
</feature>
<dbReference type="OrthoDB" id="1797240at2"/>
<keyword evidence="1" id="KW-1133">Transmembrane helix</keyword>
<evidence type="ECO:0000313" key="2">
    <source>
        <dbReference type="EMBL" id="SDI41037.1"/>
    </source>
</evidence>